<accession>A0A1M7SGZ2</accession>
<keyword evidence="4" id="KW-1185">Reference proteome</keyword>
<gene>
    <name evidence="3" type="ORF">SAMN02745728_00939</name>
</gene>
<dbReference type="STRING" id="1121455.SAMN02745728_00939"/>
<dbReference type="Proteomes" id="UP000186469">
    <property type="component" value="Unassembled WGS sequence"/>
</dbReference>
<keyword evidence="1" id="KW-0732">Signal</keyword>
<evidence type="ECO:0000313" key="3">
    <source>
        <dbReference type="EMBL" id="SHN57714.1"/>
    </source>
</evidence>
<evidence type="ECO:0000256" key="1">
    <source>
        <dbReference type="SAM" id="SignalP"/>
    </source>
</evidence>
<dbReference type="InterPro" id="IPR025538">
    <property type="entry name" value="DUF4424"/>
</dbReference>
<feature type="chain" id="PRO_5012025877" description="DUF4424 domain-containing protein" evidence="1">
    <location>
        <begin position="21"/>
        <end position="312"/>
    </location>
</feature>
<dbReference type="EMBL" id="FRDI01000003">
    <property type="protein sequence ID" value="SHN57714.1"/>
    <property type="molecule type" value="Genomic_DNA"/>
</dbReference>
<dbReference type="RefSeq" id="WP_072696613.1">
    <property type="nucleotide sequence ID" value="NZ_FRDI01000003.1"/>
</dbReference>
<feature type="domain" description="DUF4424" evidence="2">
    <location>
        <begin position="29"/>
        <end position="213"/>
    </location>
</feature>
<evidence type="ECO:0000259" key="2">
    <source>
        <dbReference type="Pfam" id="PF14415"/>
    </source>
</evidence>
<dbReference type="AlphaFoldDB" id="A0A1M7SGZ2"/>
<proteinExistence type="predicted"/>
<dbReference type="Pfam" id="PF14415">
    <property type="entry name" value="DUF4424"/>
    <property type="match status" value="1"/>
</dbReference>
<feature type="signal peptide" evidence="1">
    <location>
        <begin position="1"/>
        <end position="20"/>
    </location>
</feature>
<name>A0A1M7SGZ2_9BACT</name>
<reference evidence="3 4" key="1">
    <citation type="submission" date="2016-12" db="EMBL/GenBank/DDBJ databases">
        <authorList>
            <person name="Song W.-J."/>
            <person name="Kurnit D.M."/>
        </authorList>
    </citation>
    <scope>NUCLEOTIDE SEQUENCE [LARGE SCALE GENOMIC DNA]</scope>
    <source>
        <strain evidence="3 4">DSM 11393</strain>
    </source>
</reference>
<organism evidence="3 4">
    <name type="scientific">Desulfovibrio litoralis DSM 11393</name>
    <dbReference type="NCBI Taxonomy" id="1121455"/>
    <lineage>
        <taxon>Bacteria</taxon>
        <taxon>Pseudomonadati</taxon>
        <taxon>Thermodesulfobacteriota</taxon>
        <taxon>Desulfovibrionia</taxon>
        <taxon>Desulfovibrionales</taxon>
        <taxon>Desulfovibrionaceae</taxon>
        <taxon>Desulfovibrio</taxon>
    </lineage>
</organism>
<evidence type="ECO:0000313" key="4">
    <source>
        <dbReference type="Proteomes" id="UP000186469"/>
    </source>
</evidence>
<protein>
    <recommendedName>
        <fullName evidence="2">DUF4424 domain-containing protein</fullName>
    </recommendedName>
</protein>
<sequence length="312" mass="36539">MLKHLIIFILVLFFPMAVRAEWQNAVQNPQMQIVPQDAFKILDANISISNDKLSVAYTMQSWLNGDVLVQFDLLPYAWFGDVVIYLDRSFSELDVSLNEKKIEYNKRYNALIGNKDITDDLEKSGISPTILNDYSKWIQDSADNRKQYADMLAKNYMINVPDHQYIPRWWVHPYYWFSFSGKSDVPFKLEYQHTILWGADSFKVSEMKKNEKSIFASLLQIKPDEFQKIFSKLGLKDDAYCKLTQTRIPWVNIAKLYPIKNISIQLVNDSKKPQIIFLRISDKYIYSTEKTLSINLTDIAPQEDLWVVIFSQ</sequence>